<keyword evidence="3" id="KW-1185">Reference proteome</keyword>
<dbReference type="EMBL" id="JAPFQI010000036">
    <property type="protein sequence ID" value="MCW8088393.1"/>
    <property type="molecule type" value="Genomic_DNA"/>
</dbReference>
<dbReference type="SUPFAM" id="SSF53850">
    <property type="entry name" value="Periplasmic binding protein-like II"/>
    <property type="match status" value="1"/>
</dbReference>
<dbReference type="Gene3D" id="3.40.190.10">
    <property type="entry name" value="Periplasmic binding protein-like II"/>
    <property type="match status" value="1"/>
</dbReference>
<name>A0ABT3P1V7_9PROT</name>
<accession>A0ABT3P1V7</accession>
<proteinExistence type="inferred from homology"/>
<evidence type="ECO:0000256" key="1">
    <source>
        <dbReference type="ARBA" id="ARBA00006987"/>
    </source>
</evidence>
<evidence type="ECO:0000313" key="2">
    <source>
        <dbReference type="EMBL" id="MCW8088393.1"/>
    </source>
</evidence>
<dbReference type="PANTHER" id="PTHR42928:SF5">
    <property type="entry name" value="BLR1237 PROTEIN"/>
    <property type="match status" value="1"/>
</dbReference>
<dbReference type="PIRSF" id="PIRSF017082">
    <property type="entry name" value="YflP"/>
    <property type="match status" value="1"/>
</dbReference>
<dbReference type="InterPro" id="IPR005064">
    <property type="entry name" value="BUG"/>
</dbReference>
<dbReference type="Proteomes" id="UP001526430">
    <property type="component" value="Unassembled WGS sequence"/>
</dbReference>
<gene>
    <name evidence="2" type="ORF">OF850_22690</name>
</gene>
<dbReference type="Pfam" id="PF03401">
    <property type="entry name" value="TctC"/>
    <property type="match status" value="1"/>
</dbReference>
<comment type="caution">
    <text evidence="2">The sequence shown here is derived from an EMBL/GenBank/DDBJ whole genome shotgun (WGS) entry which is preliminary data.</text>
</comment>
<dbReference type="Gene3D" id="3.40.190.150">
    <property type="entry name" value="Bordetella uptake gene, domain 1"/>
    <property type="match status" value="1"/>
</dbReference>
<organism evidence="2 3">
    <name type="scientific">Sabulicella glaciei</name>
    <dbReference type="NCBI Taxonomy" id="2984948"/>
    <lineage>
        <taxon>Bacteria</taxon>
        <taxon>Pseudomonadati</taxon>
        <taxon>Pseudomonadota</taxon>
        <taxon>Alphaproteobacteria</taxon>
        <taxon>Acetobacterales</taxon>
        <taxon>Acetobacteraceae</taxon>
        <taxon>Sabulicella</taxon>
    </lineage>
</organism>
<dbReference type="InterPro" id="IPR042100">
    <property type="entry name" value="Bug_dom1"/>
</dbReference>
<sequence>MSNKHSPGLGRRPLLGLSAVLVAAARSARAQNWPDRPVRMVVGFPPGGPTDLVARLVATELEAAWGRPVVIENRAGANATLATDMVAKAAPDGYTLLCAANNHVMNPAIYTNLPYHAADSFAPVGMIATSPNVLWTGASQPFNTLADAVAAAKARPGELGFATTGNGGNGHFGGETLQRATGITLMHIPYRGTAPAMQDVLAGRVPLFMQTLVGAIGAYRGGQIKPLVVFGPDRAPDLPNVPTMAELGFEAPDSGVWYGLLAPAGTPAALIQRMGRDLEMVSKNTAFQEKLRTQASVTTFLGPADFAARIRTDLPRWAAVAQAAGMRLE</sequence>
<dbReference type="InterPro" id="IPR006311">
    <property type="entry name" value="TAT_signal"/>
</dbReference>
<protein>
    <submittedName>
        <fullName evidence="2">Tripartite tricarboxylate transporter substrate-binding protein</fullName>
    </submittedName>
</protein>
<dbReference type="PANTHER" id="PTHR42928">
    <property type="entry name" value="TRICARBOXYLATE-BINDING PROTEIN"/>
    <property type="match status" value="1"/>
</dbReference>
<comment type="similarity">
    <text evidence="1">Belongs to the UPF0065 (bug) family.</text>
</comment>
<reference evidence="2 3" key="1">
    <citation type="submission" date="2022-10" db="EMBL/GenBank/DDBJ databases">
        <title>Roseococcus glaciei nov., sp. nov., isolated from glacier.</title>
        <authorList>
            <person name="Liu Q."/>
            <person name="Xin Y.-H."/>
        </authorList>
    </citation>
    <scope>NUCLEOTIDE SEQUENCE [LARGE SCALE GENOMIC DNA]</scope>
    <source>
        <strain evidence="2 3">MDT2-1-1</strain>
    </source>
</reference>
<dbReference type="PROSITE" id="PS51318">
    <property type="entry name" value="TAT"/>
    <property type="match status" value="1"/>
</dbReference>
<evidence type="ECO:0000313" key="3">
    <source>
        <dbReference type="Proteomes" id="UP001526430"/>
    </source>
</evidence>